<gene>
    <name evidence="4" type="ORF">EOE65_00230</name>
</gene>
<dbReference type="AlphaFoldDB" id="A0A437QC44"/>
<dbReference type="GO" id="GO:0000976">
    <property type="term" value="F:transcription cis-regulatory region binding"/>
    <property type="evidence" value="ECO:0007669"/>
    <property type="project" value="TreeGrafter"/>
</dbReference>
<keyword evidence="5" id="KW-1185">Reference proteome</keyword>
<proteinExistence type="predicted"/>
<dbReference type="Gene3D" id="3.40.50.2300">
    <property type="match status" value="2"/>
</dbReference>
<evidence type="ECO:0000256" key="1">
    <source>
        <dbReference type="PROSITE-ProRule" id="PRU00520"/>
    </source>
</evidence>
<feature type="domain" description="Acylphosphatase-like" evidence="3">
    <location>
        <begin position="1"/>
        <end position="76"/>
    </location>
</feature>
<dbReference type="PROSITE" id="PS51160">
    <property type="entry name" value="ACYLPHOSPHATASE_3"/>
    <property type="match status" value="1"/>
</dbReference>
<comment type="caution">
    <text evidence="4">The sequence shown here is derived from an EMBL/GenBank/DDBJ whole genome shotgun (WGS) entry which is preliminary data.</text>
</comment>
<protein>
    <submittedName>
        <fullName evidence="4">ABC transporter substrate-binding protein</fullName>
    </submittedName>
</protein>
<evidence type="ECO:0000313" key="4">
    <source>
        <dbReference type="EMBL" id="RVU32120.1"/>
    </source>
</evidence>
<evidence type="ECO:0000259" key="3">
    <source>
        <dbReference type="PROSITE" id="PS51160"/>
    </source>
</evidence>
<dbReference type="Proteomes" id="UP000282818">
    <property type="component" value="Unassembled WGS sequence"/>
</dbReference>
<dbReference type="InterPro" id="IPR028082">
    <property type="entry name" value="Peripla_BP_I"/>
</dbReference>
<sequence length="353" mass="40288">MNLSGWARLLLFSVLLALGSLPLTVQAEDSVSLDRFREYVERSVDAPSGANKKPIKIAIVYPGLQTSDYWLRSIKALQGRLDDHGLAYELDVRFSRPYIQQDLQESQLLEVLQNDPDYLVYTINSDRQRRVVEYLLQRERPKVIIQNLTQPVAQWFDVQPLMYIGFDHAAGARKLAQFYKRRYPKGTPFGLLYWDKGVVSEQRGDVFLKEVERTHQLKASYFTDASRISAKHAALKMLREYPDIRYIYACATDVSLGALDALRELGDPPITVNGWGGGEAELEMFRQQKLGVVLMRMNDQNGIAMAEAIRLDRLGYQIPLVFSGEFEVLTQSMEEGALEHLLERAFRYSGGMP</sequence>
<evidence type="ECO:0000256" key="2">
    <source>
        <dbReference type="SAM" id="SignalP"/>
    </source>
</evidence>
<dbReference type="EMBL" id="SACQ01000001">
    <property type="protein sequence ID" value="RVU32120.1"/>
    <property type="molecule type" value="Genomic_DNA"/>
</dbReference>
<evidence type="ECO:0000313" key="5">
    <source>
        <dbReference type="Proteomes" id="UP000282818"/>
    </source>
</evidence>
<feature type="chain" id="PRO_5018968323" evidence="2">
    <location>
        <begin position="28"/>
        <end position="353"/>
    </location>
</feature>
<dbReference type="SUPFAM" id="SSF53822">
    <property type="entry name" value="Periplasmic binding protein-like I"/>
    <property type="match status" value="1"/>
</dbReference>
<dbReference type="InterPro" id="IPR001792">
    <property type="entry name" value="Acylphosphatase-like_dom"/>
</dbReference>
<reference evidence="4 5" key="1">
    <citation type="submission" date="2019-01" db="EMBL/GenBank/DDBJ databases">
        <authorList>
            <person name="Chen W.-M."/>
        </authorList>
    </citation>
    <scope>NUCLEOTIDE SEQUENCE [LARGE SCALE GENOMIC DNA]</scope>
    <source>
        <strain evidence="4 5">HPM-16</strain>
    </source>
</reference>
<dbReference type="RefSeq" id="WP_127692289.1">
    <property type="nucleotide sequence ID" value="NZ_SACQ01000001.1"/>
</dbReference>
<organism evidence="4 5">
    <name type="scientific">Neptunomonas marina</name>
    <dbReference type="NCBI Taxonomy" id="1815562"/>
    <lineage>
        <taxon>Bacteria</taxon>
        <taxon>Pseudomonadati</taxon>
        <taxon>Pseudomonadota</taxon>
        <taxon>Gammaproteobacteria</taxon>
        <taxon>Oceanospirillales</taxon>
        <taxon>Oceanospirillaceae</taxon>
        <taxon>Neptunomonas</taxon>
    </lineage>
</organism>
<name>A0A437QC44_9GAMM</name>
<feature type="signal peptide" evidence="2">
    <location>
        <begin position="1"/>
        <end position="27"/>
    </location>
</feature>
<comment type="caution">
    <text evidence="1">Lacks conserved residue(s) required for the propagation of feature annotation.</text>
</comment>
<dbReference type="PANTHER" id="PTHR30146">
    <property type="entry name" value="LACI-RELATED TRANSCRIPTIONAL REPRESSOR"/>
    <property type="match status" value="1"/>
</dbReference>
<dbReference type="GO" id="GO:0003700">
    <property type="term" value="F:DNA-binding transcription factor activity"/>
    <property type="evidence" value="ECO:0007669"/>
    <property type="project" value="TreeGrafter"/>
</dbReference>
<keyword evidence="2" id="KW-0732">Signal</keyword>
<accession>A0A437QC44</accession>
<dbReference type="PANTHER" id="PTHR30146:SF145">
    <property type="entry name" value="RIBOSE OPERON REPRESSOR"/>
    <property type="match status" value="1"/>
</dbReference>